<protein>
    <recommendedName>
        <fullName evidence="3">Exostosin GT47 domain-containing protein</fullName>
    </recommendedName>
</protein>
<dbReference type="AlphaFoldDB" id="A0A9E9P3F8"/>
<name>A0A9E9P3F8_9BURK</name>
<dbReference type="Proteomes" id="UP001156215">
    <property type="component" value="Chromosome"/>
</dbReference>
<gene>
    <name evidence="1" type="ORF">NB640_07380</name>
</gene>
<reference evidence="1" key="1">
    <citation type="journal article" date="2022" name="Front. Microbiol.">
        <title>New perspectives on an old grouping: The genomic and phenotypic variability of Oxalobacter formigenes and the implications for calcium oxalate stone prevention.</title>
        <authorList>
            <person name="Chmiel J.A."/>
            <person name="Carr C."/>
            <person name="Stuivenberg G.A."/>
            <person name="Venema R."/>
            <person name="Chanyi R.M."/>
            <person name="Al K.F."/>
            <person name="Giguere D."/>
            <person name="Say H."/>
            <person name="Akouris P.P."/>
            <person name="Dominguez Romero S.A."/>
            <person name="Kwong A."/>
            <person name="Tai V."/>
            <person name="Koval S.F."/>
            <person name="Razvi H."/>
            <person name="Bjazevic J."/>
            <person name="Burton J.P."/>
        </authorList>
    </citation>
    <scope>NUCLEOTIDE SEQUENCE</scope>
    <source>
        <strain evidence="1">WoOx3</strain>
    </source>
</reference>
<keyword evidence="2" id="KW-1185">Reference proteome</keyword>
<evidence type="ECO:0000313" key="2">
    <source>
        <dbReference type="Proteomes" id="UP001156215"/>
    </source>
</evidence>
<dbReference type="RefSeq" id="WP_269308099.1">
    <property type="nucleotide sequence ID" value="NZ_CP098242.1"/>
</dbReference>
<dbReference type="EMBL" id="CP098242">
    <property type="protein sequence ID" value="WAW09106.1"/>
    <property type="molecule type" value="Genomic_DNA"/>
</dbReference>
<accession>A0A9E9P3F8</accession>
<evidence type="ECO:0000313" key="1">
    <source>
        <dbReference type="EMBL" id="WAW09106.1"/>
    </source>
</evidence>
<proteinExistence type="predicted"/>
<evidence type="ECO:0008006" key="3">
    <source>
        <dbReference type="Google" id="ProtNLM"/>
    </source>
</evidence>
<sequence length="290" mass="33681">MYSLLNSVKRKISRLLGLRLSSAPFISGDSFRAIADHVFEEDFFRFDPKNLGGIVFCETHLLGKFIEEVLPSFSSPFILITHNSDHGVETNLHQLTESPFLIHWYAQNCTLAHKKLTTIPIGLENRWFYHNGVVEDFFRLRKFLPNIAKKSRILWGFSIETNPIERSEAARVLVEHSFADPIALPPDKYREHLAQYMFVASPAGNGIDCHRTWEALYLDTLPIVVGKTFYDAFPNFPGLILDDWNQLLKLDMAELECIYRDKYPTIKEFMMLWFPYWEQEILNKTLSTSP</sequence>
<dbReference type="KEGG" id="ovb:NB640_07380"/>
<organism evidence="1 2">
    <name type="scientific">Oxalobacter vibrioformis</name>
    <dbReference type="NCBI Taxonomy" id="933080"/>
    <lineage>
        <taxon>Bacteria</taxon>
        <taxon>Pseudomonadati</taxon>
        <taxon>Pseudomonadota</taxon>
        <taxon>Betaproteobacteria</taxon>
        <taxon>Burkholderiales</taxon>
        <taxon>Oxalobacteraceae</taxon>
        <taxon>Oxalobacter</taxon>
    </lineage>
</organism>